<dbReference type="InterPro" id="IPR008984">
    <property type="entry name" value="SMAD_FHA_dom_sf"/>
</dbReference>
<evidence type="ECO:0000313" key="4">
    <source>
        <dbReference type="EMBL" id="CAE7367140.1"/>
    </source>
</evidence>
<sequence>MRHSISFRALCHSLTWFSIICKNHAAHTVPVPPITRCVKSECVSGLSSKPKEQRTLPHLGDLGQAMPMFRFGRLFQNDFCRLMLPNDHFSSQVSREHFQIWAEEWPDVGLQLPGRPCSFFLTNYGTVGTTVDGEMLDSRGQQAVLHEGSRIALLRRVMDKGRESKVEFLEFIFSLEGSILVDADETYQSMPGSRRSCAAPSPPLLGGLGPSPNSERCGDKVKGGMSFVGPDVEPVYILELGGTALRAGVPRENFRVLHGPSASAIASAPSCEVPCPPLTLGSKLQPGFWNRILTDDARDLLAEQHLQIEVDESLEGLEQRRFFLRNLSELSLRVEGAPEGHDSTRLPDEDGRWQLHHGDTVLLNLCKGSSMWMCFREFSAKASSMCEA</sequence>
<dbReference type="EMBL" id="CAJNIZ010014847">
    <property type="protein sequence ID" value="CAE7367140.1"/>
    <property type="molecule type" value="Genomic_DNA"/>
</dbReference>
<reference evidence="4" key="1">
    <citation type="submission" date="2021-02" db="EMBL/GenBank/DDBJ databases">
        <authorList>
            <person name="Dougan E. K."/>
            <person name="Rhodes N."/>
            <person name="Thang M."/>
            <person name="Chan C."/>
        </authorList>
    </citation>
    <scope>NUCLEOTIDE SEQUENCE</scope>
</reference>
<feature type="region of interest" description="Disordered" evidence="1">
    <location>
        <begin position="192"/>
        <end position="211"/>
    </location>
</feature>
<dbReference type="SUPFAM" id="SSF49879">
    <property type="entry name" value="SMAD/FHA domain"/>
    <property type="match status" value="1"/>
</dbReference>
<gene>
    <name evidence="4" type="ORF">SPIL2461_LOCUS8882</name>
</gene>
<comment type="caution">
    <text evidence="4">The sequence shown here is derived from an EMBL/GenBank/DDBJ whole genome shotgun (WGS) entry which is preliminary data.</text>
</comment>
<organism evidence="4 5">
    <name type="scientific">Symbiodinium pilosum</name>
    <name type="common">Dinoflagellate</name>
    <dbReference type="NCBI Taxonomy" id="2952"/>
    <lineage>
        <taxon>Eukaryota</taxon>
        <taxon>Sar</taxon>
        <taxon>Alveolata</taxon>
        <taxon>Dinophyceae</taxon>
        <taxon>Suessiales</taxon>
        <taxon>Symbiodiniaceae</taxon>
        <taxon>Symbiodinium</taxon>
    </lineage>
</organism>
<protein>
    <recommendedName>
        <fullName evidence="3">FHA domain-containing protein</fullName>
    </recommendedName>
</protein>
<keyword evidence="5" id="KW-1185">Reference proteome</keyword>
<feature type="chain" id="PRO_5032671637" description="FHA domain-containing protein" evidence="2">
    <location>
        <begin position="26"/>
        <end position="388"/>
    </location>
</feature>
<dbReference type="InterPro" id="IPR000253">
    <property type="entry name" value="FHA_dom"/>
</dbReference>
<evidence type="ECO:0000256" key="1">
    <source>
        <dbReference type="SAM" id="MobiDB-lite"/>
    </source>
</evidence>
<name>A0A812Q7C2_SYMPI</name>
<evidence type="ECO:0000313" key="5">
    <source>
        <dbReference type="Proteomes" id="UP000649617"/>
    </source>
</evidence>
<dbReference type="Gene3D" id="2.60.200.20">
    <property type="match status" value="1"/>
</dbReference>
<proteinExistence type="predicted"/>
<keyword evidence="2" id="KW-0732">Signal</keyword>
<feature type="domain" description="FHA" evidence="3">
    <location>
        <begin position="69"/>
        <end position="136"/>
    </location>
</feature>
<feature type="signal peptide" evidence="2">
    <location>
        <begin position="1"/>
        <end position="25"/>
    </location>
</feature>
<dbReference type="OrthoDB" id="1714095at2759"/>
<accession>A0A812Q7C2</accession>
<evidence type="ECO:0000259" key="3">
    <source>
        <dbReference type="PROSITE" id="PS50006"/>
    </source>
</evidence>
<evidence type="ECO:0000256" key="2">
    <source>
        <dbReference type="SAM" id="SignalP"/>
    </source>
</evidence>
<dbReference type="Proteomes" id="UP000649617">
    <property type="component" value="Unassembled WGS sequence"/>
</dbReference>
<dbReference type="PROSITE" id="PS50006">
    <property type="entry name" value="FHA_DOMAIN"/>
    <property type="match status" value="1"/>
</dbReference>
<dbReference type="Pfam" id="PF00498">
    <property type="entry name" value="FHA"/>
    <property type="match status" value="1"/>
</dbReference>
<dbReference type="AlphaFoldDB" id="A0A812Q7C2"/>